<evidence type="ECO:0000313" key="1">
    <source>
        <dbReference type="EMBL" id="MCU7547726.1"/>
    </source>
</evidence>
<protein>
    <submittedName>
        <fullName evidence="1">Uncharacterized protein</fullName>
    </submittedName>
</protein>
<sequence>METYGKPDFPNQYGYGIMKKFIDRGDNAGIGHSGRDLGYTGNLFYFPNKKVAHAFLINYGTDAKSKLKEVFDAFQEELLDITLQ</sequence>
<evidence type="ECO:0000313" key="2">
    <source>
        <dbReference type="Proteomes" id="UP001155483"/>
    </source>
</evidence>
<dbReference type="AlphaFoldDB" id="A0A9X2XT05"/>
<gene>
    <name evidence="1" type="ORF">OCK74_01310</name>
</gene>
<dbReference type="Gene3D" id="3.40.710.10">
    <property type="entry name" value="DD-peptidase/beta-lactamase superfamily"/>
    <property type="match status" value="1"/>
</dbReference>
<dbReference type="SUPFAM" id="SSF56601">
    <property type="entry name" value="beta-lactamase/transpeptidase-like"/>
    <property type="match status" value="1"/>
</dbReference>
<keyword evidence="2" id="KW-1185">Reference proteome</keyword>
<dbReference type="RefSeq" id="WP_279295171.1">
    <property type="nucleotide sequence ID" value="NZ_JAOTIF010000001.1"/>
</dbReference>
<organism evidence="1 2">
    <name type="scientific">Paraflavisolibacter caeni</name>
    <dbReference type="NCBI Taxonomy" id="2982496"/>
    <lineage>
        <taxon>Bacteria</taxon>
        <taxon>Pseudomonadati</taxon>
        <taxon>Bacteroidota</taxon>
        <taxon>Chitinophagia</taxon>
        <taxon>Chitinophagales</taxon>
        <taxon>Chitinophagaceae</taxon>
        <taxon>Paraflavisolibacter</taxon>
    </lineage>
</organism>
<reference evidence="1" key="1">
    <citation type="submission" date="2022-09" db="EMBL/GenBank/DDBJ databases">
        <authorList>
            <person name="Yuan C."/>
            <person name="Ke Z."/>
        </authorList>
    </citation>
    <scope>NUCLEOTIDE SEQUENCE</scope>
    <source>
        <strain evidence="1">LB-8</strain>
    </source>
</reference>
<dbReference type="EMBL" id="JAOTIF010000001">
    <property type="protein sequence ID" value="MCU7547726.1"/>
    <property type="molecule type" value="Genomic_DNA"/>
</dbReference>
<name>A0A9X2XT05_9BACT</name>
<accession>A0A9X2XT05</accession>
<dbReference type="Proteomes" id="UP001155483">
    <property type="component" value="Unassembled WGS sequence"/>
</dbReference>
<comment type="caution">
    <text evidence="1">The sequence shown here is derived from an EMBL/GenBank/DDBJ whole genome shotgun (WGS) entry which is preliminary data.</text>
</comment>
<proteinExistence type="predicted"/>
<reference evidence="1" key="2">
    <citation type="submission" date="2023-04" db="EMBL/GenBank/DDBJ databases">
        <title>Paracnuella aquatica gen. nov., sp. nov., a member of the family Chitinophagaceae isolated from a hot spring.</title>
        <authorList>
            <person name="Wang C."/>
        </authorList>
    </citation>
    <scope>NUCLEOTIDE SEQUENCE</scope>
    <source>
        <strain evidence="1">LB-8</strain>
    </source>
</reference>
<dbReference type="InterPro" id="IPR012338">
    <property type="entry name" value="Beta-lactam/transpept-like"/>
</dbReference>